<evidence type="ECO:0000313" key="2">
    <source>
        <dbReference type="Proteomes" id="UP000195840"/>
    </source>
</evidence>
<protein>
    <submittedName>
        <fullName evidence="1">Uncharacterized protein</fullName>
    </submittedName>
</protein>
<reference evidence="1 2" key="1">
    <citation type="submission" date="2017-05" db="EMBL/GenBank/DDBJ databases">
        <title>Whole genome sequencing of Yersinia kristensenii.</title>
        <authorList>
            <person name="Campioni F."/>
        </authorList>
    </citation>
    <scope>NUCLEOTIDE SEQUENCE [LARGE SCALE GENOMIC DNA]</scope>
    <source>
        <strain evidence="1 2">CFSAN060538</strain>
    </source>
</reference>
<proteinExistence type="predicted"/>
<dbReference type="RefSeq" id="WP_072085713.1">
    <property type="nucleotide sequence ID" value="NZ_CABHXR010000028.1"/>
</dbReference>
<organism evidence="1 2">
    <name type="scientific">Yersinia kristensenii</name>
    <dbReference type="NCBI Taxonomy" id="28152"/>
    <lineage>
        <taxon>Bacteria</taxon>
        <taxon>Pseudomonadati</taxon>
        <taxon>Pseudomonadota</taxon>
        <taxon>Gammaproteobacteria</taxon>
        <taxon>Enterobacterales</taxon>
        <taxon>Yersiniaceae</taxon>
        <taxon>Yersinia</taxon>
    </lineage>
</organism>
<keyword evidence="2" id="KW-1185">Reference proteome</keyword>
<evidence type="ECO:0000313" key="1">
    <source>
        <dbReference type="EMBL" id="OVZ83103.1"/>
    </source>
</evidence>
<dbReference type="Proteomes" id="UP000195840">
    <property type="component" value="Unassembled WGS sequence"/>
</dbReference>
<gene>
    <name evidence="1" type="ORF">CBW52_02360</name>
</gene>
<comment type="caution">
    <text evidence="1">The sequence shown here is derived from an EMBL/GenBank/DDBJ whole genome shotgun (WGS) entry which is preliminary data.</text>
</comment>
<sequence>MKPYNIRATISPGSVSSELVDSITEADVAAGIKQFYDEVAISADGFASVVAFAIGQPEDMAIDDVLFRPTKQ</sequence>
<accession>A0AB73PRK5</accession>
<name>A0AB73PRK5_YERKR</name>
<dbReference type="AlphaFoldDB" id="A0AB73PRK5"/>
<dbReference type="EMBL" id="NHOG01000003">
    <property type="protein sequence ID" value="OVZ83103.1"/>
    <property type="molecule type" value="Genomic_DNA"/>
</dbReference>